<evidence type="ECO:0000256" key="1">
    <source>
        <dbReference type="SAM" id="SignalP"/>
    </source>
</evidence>
<feature type="signal peptide" evidence="1">
    <location>
        <begin position="1"/>
        <end position="19"/>
    </location>
</feature>
<gene>
    <name evidence="3" type="ORF">JMJ54_13095</name>
</gene>
<feature type="chain" id="PRO_5046580804" evidence="1">
    <location>
        <begin position="20"/>
        <end position="155"/>
    </location>
</feature>
<keyword evidence="1" id="KW-0732">Signal</keyword>
<comment type="caution">
    <text evidence="3">The sequence shown here is derived from an EMBL/GenBank/DDBJ whole genome shotgun (WGS) entry which is preliminary data.</text>
</comment>
<dbReference type="Proteomes" id="UP000809431">
    <property type="component" value="Unassembled WGS sequence"/>
</dbReference>
<dbReference type="InterPro" id="IPR036249">
    <property type="entry name" value="Thioredoxin-like_sf"/>
</dbReference>
<sequence>MLRLPVVLAALMLSLPACAKVYQWRDADGQVHYSDQPPAGQNSRERTIRPNVVGNAKAVTASGPQAKAPGVVLYTNPQCGSTCAEAVKLLDARGVDYEMRNPASSEAQLLAFYQATGQTQLIPPVMQVGNDVFRIWDPQLWSAALTKAGYAPVQR</sequence>
<dbReference type="RefSeq" id="WP_203538999.1">
    <property type="nucleotide sequence ID" value="NZ_JAESND010000006.1"/>
</dbReference>
<keyword evidence="4" id="KW-1185">Reference proteome</keyword>
<dbReference type="CDD" id="cd02976">
    <property type="entry name" value="NrdH"/>
    <property type="match status" value="1"/>
</dbReference>
<dbReference type="Pfam" id="PF13511">
    <property type="entry name" value="DUF4124"/>
    <property type="match status" value="1"/>
</dbReference>
<organism evidence="3 4">
    <name type="scientific">Jeongeupia naejangsanensis</name>
    <dbReference type="NCBI Taxonomy" id="613195"/>
    <lineage>
        <taxon>Bacteria</taxon>
        <taxon>Pseudomonadati</taxon>
        <taxon>Pseudomonadota</taxon>
        <taxon>Betaproteobacteria</taxon>
        <taxon>Neisseriales</taxon>
        <taxon>Chitinibacteraceae</taxon>
        <taxon>Jeongeupia</taxon>
    </lineage>
</organism>
<dbReference type="SUPFAM" id="SSF52833">
    <property type="entry name" value="Thioredoxin-like"/>
    <property type="match status" value="1"/>
</dbReference>
<dbReference type="EMBL" id="JAESND010000006">
    <property type="protein sequence ID" value="MBM3116769.1"/>
    <property type="molecule type" value="Genomic_DNA"/>
</dbReference>
<protein>
    <submittedName>
        <fullName evidence="3">Glutaredoxin family protein</fullName>
    </submittedName>
</protein>
<accession>A0ABS2BMC1</accession>
<evidence type="ECO:0000313" key="3">
    <source>
        <dbReference type="EMBL" id="MBM3116769.1"/>
    </source>
</evidence>
<dbReference type="InterPro" id="IPR025392">
    <property type="entry name" value="DUF4124"/>
</dbReference>
<proteinExistence type="predicted"/>
<name>A0ABS2BMC1_9NEIS</name>
<reference evidence="3 4" key="1">
    <citation type="submission" date="2021-01" db="EMBL/GenBank/DDBJ databases">
        <title>Draft Genome Sequence and Polyhydroxyalkanoate Biosynthetic Potential of Jeongeupia naejangsanensis Type Strain DSM 24253.</title>
        <authorList>
            <person name="Turrini P."/>
            <person name="Artuso I."/>
            <person name="Lugli G.A."/>
            <person name="Frangipani E."/>
            <person name="Ventura M."/>
            <person name="Visca P."/>
        </authorList>
    </citation>
    <scope>NUCLEOTIDE SEQUENCE [LARGE SCALE GENOMIC DNA]</scope>
    <source>
        <strain evidence="3 4">DSM 24253</strain>
    </source>
</reference>
<evidence type="ECO:0000259" key="2">
    <source>
        <dbReference type="Pfam" id="PF13511"/>
    </source>
</evidence>
<dbReference type="Gene3D" id="3.40.30.10">
    <property type="entry name" value="Glutaredoxin"/>
    <property type="match status" value="1"/>
</dbReference>
<feature type="domain" description="DUF4124" evidence="2">
    <location>
        <begin position="8"/>
        <end position="58"/>
    </location>
</feature>
<evidence type="ECO:0000313" key="4">
    <source>
        <dbReference type="Proteomes" id="UP000809431"/>
    </source>
</evidence>